<keyword evidence="7" id="KW-1278">Translocase</keyword>
<dbReference type="InterPro" id="IPR001505">
    <property type="entry name" value="Copper_CuA"/>
</dbReference>
<keyword evidence="6" id="KW-0479">Metal-binding</keyword>
<evidence type="ECO:0000313" key="18">
    <source>
        <dbReference type="EMBL" id="TMR29244.1"/>
    </source>
</evidence>
<accession>A0A5S4G9P9</accession>
<evidence type="ECO:0000256" key="10">
    <source>
        <dbReference type="ARBA" id="ARBA00023008"/>
    </source>
</evidence>
<name>A0A5S4G9P9_9ACTN</name>
<dbReference type="GO" id="GO:0016020">
    <property type="term" value="C:membrane"/>
    <property type="evidence" value="ECO:0007669"/>
    <property type="project" value="UniProtKB-SubCell"/>
</dbReference>
<evidence type="ECO:0000256" key="8">
    <source>
        <dbReference type="ARBA" id="ARBA00022982"/>
    </source>
</evidence>
<keyword evidence="16" id="KW-0732">Signal</keyword>
<evidence type="ECO:0000256" key="3">
    <source>
        <dbReference type="ARBA" id="ARBA00012949"/>
    </source>
</evidence>
<dbReference type="PANTHER" id="PTHR22888:SF9">
    <property type="entry name" value="CYTOCHROME C OXIDASE SUBUNIT 2"/>
    <property type="match status" value="1"/>
</dbReference>
<dbReference type="EC" id="7.1.1.9" evidence="3"/>
<comment type="function">
    <text evidence="12">Subunits I and II form the functional core of the enzyme complex. Electrons originating in cytochrome c are transferred via heme a and Cu(A) to the binuclear center formed by heme a3 and Cu(B).</text>
</comment>
<feature type="chain" id="PRO_5024334040" description="cytochrome-c oxidase" evidence="16">
    <location>
        <begin position="35"/>
        <end position="277"/>
    </location>
</feature>
<evidence type="ECO:0000256" key="5">
    <source>
        <dbReference type="ARBA" id="ARBA00022692"/>
    </source>
</evidence>
<keyword evidence="9 15" id="KW-1133">Transmembrane helix</keyword>
<comment type="catalytic activity">
    <reaction evidence="14">
        <text>4 Fe(II)-[cytochrome c] + O2 + 8 H(+)(in) = 4 Fe(III)-[cytochrome c] + 2 H2O + 4 H(+)(out)</text>
        <dbReference type="Rhea" id="RHEA:11436"/>
        <dbReference type="Rhea" id="RHEA-COMP:10350"/>
        <dbReference type="Rhea" id="RHEA-COMP:14399"/>
        <dbReference type="ChEBI" id="CHEBI:15377"/>
        <dbReference type="ChEBI" id="CHEBI:15378"/>
        <dbReference type="ChEBI" id="CHEBI:15379"/>
        <dbReference type="ChEBI" id="CHEBI:29033"/>
        <dbReference type="ChEBI" id="CHEBI:29034"/>
        <dbReference type="EC" id="7.1.1.9"/>
    </reaction>
</comment>
<comment type="subcellular location">
    <subcellularLocation>
        <location evidence="1">Membrane</location>
        <topology evidence="1">Multi-pass membrane protein</topology>
    </subcellularLocation>
</comment>
<evidence type="ECO:0000256" key="13">
    <source>
        <dbReference type="ARBA" id="ARBA00031399"/>
    </source>
</evidence>
<keyword evidence="19" id="KW-1185">Reference proteome</keyword>
<proteinExistence type="inferred from homology"/>
<feature type="transmembrane region" description="Helical" evidence="15">
    <location>
        <begin position="65"/>
        <end position="86"/>
    </location>
</feature>
<dbReference type="InterPro" id="IPR045187">
    <property type="entry name" value="CcO_II"/>
</dbReference>
<dbReference type="GO" id="GO:0042773">
    <property type="term" value="P:ATP synthesis coupled electron transport"/>
    <property type="evidence" value="ECO:0007669"/>
    <property type="project" value="TreeGrafter"/>
</dbReference>
<dbReference type="SUPFAM" id="SSF49503">
    <property type="entry name" value="Cupredoxins"/>
    <property type="match status" value="1"/>
</dbReference>
<evidence type="ECO:0000259" key="17">
    <source>
        <dbReference type="PROSITE" id="PS50857"/>
    </source>
</evidence>
<dbReference type="InterPro" id="IPR002429">
    <property type="entry name" value="CcO_II-like_C"/>
</dbReference>
<keyword evidence="4" id="KW-0813">Transport</keyword>
<evidence type="ECO:0000256" key="1">
    <source>
        <dbReference type="ARBA" id="ARBA00004141"/>
    </source>
</evidence>
<dbReference type="PROSITE" id="PS51257">
    <property type="entry name" value="PROKAR_LIPOPROTEIN"/>
    <property type="match status" value="1"/>
</dbReference>
<reference evidence="18 19" key="1">
    <citation type="submission" date="2019-05" db="EMBL/GenBank/DDBJ databases">
        <title>Draft genome sequence of Nonomuraea zeae DSM 100528.</title>
        <authorList>
            <person name="Saricaoglu S."/>
            <person name="Isik K."/>
        </authorList>
    </citation>
    <scope>NUCLEOTIDE SEQUENCE [LARGE SCALE GENOMIC DNA]</scope>
    <source>
        <strain evidence="18 19">DSM 100528</strain>
    </source>
</reference>
<comment type="caution">
    <text evidence="18">The sequence shown here is derived from an EMBL/GenBank/DDBJ whole genome shotgun (WGS) entry which is preliminary data.</text>
</comment>
<feature type="domain" description="Cytochrome oxidase subunit II copper A binding" evidence="17">
    <location>
        <begin position="139"/>
        <end position="270"/>
    </location>
</feature>
<keyword evidence="5 15" id="KW-0812">Transmembrane</keyword>
<dbReference type="PROSITE" id="PS50857">
    <property type="entry name" value="COX2_CUA"/>
    <property type="match status" value="1"/>
</dbReference>
<sequence length="277" mass="30766">MSPTRRTTRRSLARRRVPRAAALALLLATATACANDVPEADWSRGLLPDHVTTEGGVVQNLWNGAWIAALATGAVVIVLIVWAAIFHRKRKTTKAELPPQVRYNLPIEILYTLIPLVMVSVFFFFTARDSEAITRVVGDAPVKVKVEAFQWSWRFTTTVNGKTLAPVAGMPVSDYHQGPQLVLPVNSKVEFDLSTEDVIHSFWVPAFLFKRDVIPGIREDNPGRKFEITTLNKPDVYAGRCAELCGVDHSRMLFSVKLVPQAEFDQYIATHQAGSAQ</sequence>
<evidence type="ECO:0000256" key="14">
    <source>
        <dbReference type="ARBA" id="ARBA00047816"/>
    </source>
</evidence>
<evidence type="ECO:0000256" key="16">
    <source>
        <dbReference type="SAM" id="SignalP"/>
    </source>
</evidence>
<dbReference type="AlphaFoldDB" id="A0A5S4G9P9"/>
<dbReference type="Gene3D" id="1.10.287.90">
    <property type="match status" value="1"/>
</dbReference>
<dbReference type="Gene3D" id="2.60.40.420">
    <property type="entry name" value="Cupredoxins - blue copper proteins"/>
    <property type="match status" value="1"/>
</dbReference>
<dbReference type="InterPro" id="IPR008972">
    <property type="entry name" value="Cupredoxin"/>
</dbReference>
<evidence type="ECO:0000256" key="9">
    <source>
        <dbReference type="ARBA" id="ARBA00022989"/>
    </source>
</evidence>
<dbReference type="SUPFAM" id="SSF81464">
    <property type="entry name" value="Cytochrome c oxidase subunit II-like, transmembrane region"/>
    <property type="match status" value="1"/>
</dbReference>
<dbReference type="Proteomes" id="UP000306628">
    <property type="component" value="Unassembled WGS sequence"/>
</dbReference>
<feature type="signal peptide" evidence="16">
    <location>
        <begin position="1"/>
        <end position="34"/>
    </location>
</feature>
<evidence type="ECO:0000256" key="7">
    <source>
        <dbReference type="ARBA" id="ARBA00022967"/>
    </source>
</evidence>
<keyword evidence="8" id="KW-0249">Electron transport</keyword>
<evidence type="ECO:0000256" key="4">
    <source>
        <dbReference type="ARBA" id="ARBA00022448"/>
    </source>
</evidence>
<evidence type="ECO:0000256" key="11">
    <source>
        <dbReference type="ARBA" id="ARBA00023136"/>
    </source>
</evidence>
<organism evidence="18 19">
    <name type="scientific">Nonomuraea zeae</name>
    <dbReference type="NCBI Taxonomy" id="1642303"/>
    <lineage>
        <taxon>Bacteria</taxon>
        <taxon>Bacillati</taxon>
        <taxon>Actinomycetota</taxon>
        <taxon>Actinomycetes</taxon>
        <taxon>Streptosporangiales</taxon>
        <taxon>Streptosporangiaceae</taxon>
        <taxon>Nonomuraea</taxon>
    </lineage>
</organism>
<dbReference type="GO" id="GO:0005507">
    <property type="term" value="F:copper ion binding"/>
    <property type="evidence" value="ECO:0007669"/>
    <property type="project" value="InterPro"/>
</dbReference>
<dbReference type="GO" id="GO:0004129">
    <property type="term" value="F:cytochrome-c oxidase activity"/>
    <property type="evidence" value="ECO:0007669"/>
    <property type="project" value="UniProtKB-EC"/>
</dbReference>
<evidence type="ECO:0000313" key="19">
    <source>
        <dbReference type="Proteomes" id="UP000306628"/>
    </source>
</evidence>
<evidence type="ECO:0000256" key="6">
    <source>
        <dbReference type="ARBA" id="ARBA00022723"/>
    </source>
</evidence>
<dbReference type="InterPro" id="IPR036257">
    <property type="entry name" value="Cyt_c_oxidase_su2_TM_sf"/>
</dbReference>
<feature type="transmembrane region" description="Helical" evidence="15">
    <location>
        <begin position="107"/>
        <end position="125"/>
    </location>
</feature>
<dbReference type="Pfam" id="PF00116">
    <property type="entry name" value="COX2"/>
    <property type="match status" value="1"/>
</dbReference>
<comment type="similarity">
    <text evidence="2">Belongs to the cytochrome c oxidase subunit 2 family.</text>
</comment>
<dbReference type="OrthoDB" id="9781261at2"/>
<dbReference type="PRINTS" id="PR01166">
    <property type="entry name" value="CYCOXIDASEII"/>
</dbReference>
<keyword evidence="10" id="KW-0186">Copper</keyword>
<gene>
    <name evidence="18" type="ORF">ETD85_33050</name>
</gene>
<protein>
    <recommendedName>
        <fullName evidence="3">cytochrome-c oxidase</fullName>
        <ecNumber evidence="3">7.1.1.9</ecNumber>
    </recommendedName>
    <alternativeName>
        <fullName evidence="13">Cytochrome aa3 subunit 2</fullName>
    </alternativeName>
</protein>
<keyword evidence="11 15" id="KW-0472">Membrane</keyword>
<evidence type="ECO:0000256" key="15">
    <source>
        <dbReference type="SAM" id="Phobius"/>
    </source>
</evidence>
<dbReference type="PANTHER" id="PTHR22888">
    <property type="entry name" value="CYTOCHROME C OXIDASE, SUBUNIT II"/>
    <property type="match status" value="1"/>
</dbReference>
<evidence type="ECO:0000256" key="2">
    <source>
        <dbReference type="ARBA" id="ARBA00007866"/>
    </source>
</evidence>
<dbReference type="EMBL" id="VCKX01000124">
    <property type="protein sequence ID" value="TMR29244.1"/>
    <property type="molecule type" value="Genomic_DNA"/>
</dbReference>
<evidence type="ECO:0000256" key="12">
    <source>
        <dbReference type="ARBA" id="ARBA00024688"/>
    </source>
</evidence>
<dbReference type="PROSITE" id="PS00078">
    <property type="entry name" value="COX2"/>
    <property type="match status" value="1"/>
</dbReference>